<accession>A0ABZ2LKI8</accession>
<proteinExistence type="inferred from homology"/>
<gene>
    <name evidence="4" type="ORF">LZC94_26825</name>
</gene>
<dbReference type="RefSeq" id="WP_394821087.1">
    <property type="nucleotide sequence ID" value="NZ_CP089984.1"/>
</dbReference>
<dbReference type="Proteomes" id="UP001370348">
    <property type="component" value="Chromosome"/>
</dbReference>
<dbReference type="InterPro" id="IPR036186">
    <property type="entry name" value="Serpin_sf"/>
</dbReference>
<dbReference type="InterPro" id="IPR023796">
    <property type="entry name" value="Serpin_dom"/>
</dbReference>
<evidence type="ECO:0000256" key="2">
    <source>
        <dbReference type="SAM" id="SignalP"/>
    </source>
</evidence>
<protein>
    <submittedName>
        <fullName evidence="4">Serpin family protein</fullName>
    </submittedName>
</protein>
<feature type="chain" id="PRO_5046803028" evidence="2">
    <location>
        <begin position="23"/>
        <end position="433"/>
    </location>
</feature>
<dbReference type="PANTHER" id="PTHR11461">
    <property type="entry name" value="SERINE PROTEASE INHIBITOR, SERPIN"/>
    <property type="match status" value="1"/>
</dbReference>
<dbReference type="InterPro" id="IPR023795">
    <property type="entry name" value="Serpin_CS"/>
</dbReference>
<comment type="similarity">
    <text evidence="1">Belongs to the serpin family.</text>
</comment>
<dbReference type="PANTHER" id="PTHR11461:SF211">
    <property type="entry name" value="GH10112P-RELATED"/>
    <property type="match status" value="1"/>
</dbReference>
<name>A0ABZ2LKI8_9BACT</name>
<feature type="signal peptide" evidence="2">
    <location>
        <begin position="1"/>
        <end position="22"/>
    </location>
</feature>
<dbReference type="Gene3D" id="2.30.39.10">
    <property type="entry name" value="Alpha-1-antitrypsin, domain 1"/>
    <property type="match status" value="1"/>
</dbReference>
<dbReference type="Gene3D" id="3.30.497.10">
    <property type="entry name" value="Antithrombin, subunit I, domain 2"/>
    <property type="match status" value="1"/>
</dbReference>
<dbReference type="Pfam" id="PF00079">
    <property type="entry name" value="Serpin"/>
    <property type="match status" value="1"/>
</dbReference>
<organism evidence="4 5">
    <name type="scientific">Pendulispora albinea</name>
    <dbReference type="NCBI Taxonomy" id="2741071"/>
    <lineage>
        <taxon>Bacteria</taxon>
        <taxon>Pseudomonadati</taxon>
        <taxon>Myxococcota</taxon>
        <taxon>Myxococcia</taxon>
        <taxon>Myxococcales</taxon>
        <taxon>Sorangiineae</taxon>
        <taxon>Pendulisporaceae</taxon>
        <taxon>Pendulispora</taxon>
    </lineage>
</organism>
<reference evidence="4 5" key="1">
    <citation type="submission" date="2021-12" db="EMBL/GenBank/DDBJ databases">
        <title>Discovery of the Pendulisporaceae a myxobacterial family with distinct sporulation behavior and unique specialized metabolism.</title>
        <authorList>
            <person name="Garcia R."/>
            <person name="Popoff A."/>
            <person name="Bader C.D."/>
            <person name="Loehr J."/>
            <person name="Walesch S."/>
            <person name="Walt C."/>
            <person name="Boldt J."/>
            <person name="Bunk B."/>
            <person name="Haeckl F.J.F.P.J."/>
            <person name="Gunesch A.P."/>
            <person name="Birkelbach J."/>
            <person name="Nuebel U."/>
            <person name="Pietschmann T."/>
            <person name="Bach T."/>
            <person name="Mueller R."/>
        </authorList>
    </citation>
    <scope>NUCLEOTIDE SEQUENCE [LARGE SCALE GENOMIC DNA]</scope>
    <source>
        <strain evidence="4 5">MSr11954</strain>
    </source>
</reference>
<dbReference type="InterPro" id="IPR042178">
    <property type="entry name" value="Serpin_sf_1"/>
</dbReference>
<dbReference type="SMART" id="SM00093">
    <property type="entry name" value="SERPIN"/>
    <property type="match status" value="1"/>
</dbReference>
<dbReference type="EMBL" id="CP089984">
    <property type="protein sequence ID" value="WXB11467.1"/>
    <property type="molecule type" value="Genomic_DNA"/>
</dbReference>
<evidence type="ECO:0000313" key="5">
    <source>
        <dbReference type="Proteomes" id="UP001370348"/>
    </source>
</evidence>
<dbReference type="InterPro" id="IPR000215">
    <property type="entry name" value="Serpin_fam"/>
</dbReference>
<evidence type="ECO:0000313" key="4">
    <source>
        <dbReference type="EMBL" id="WXB11467.1"/>
    </source>
</evidence>
<evidence type="ECO:0000256" key="1">
    <source>
        <dbReference type="RuleBase" id="RU000411"/>
    </source>
</evidence>
<evidence type="ECO:0000259" key="3">
    <source>
        <dbReference type="SMART" id="SM00093"/>
    </source>
</evidence>
<dbReference type="SUPFAM" id="SSF56574">
    <property type="entry name" value="Serpins"/>
    <property type="match status" value="1"/>
</dbReference>
<keyword evidence="5" id="KW-1185">Reference proteome</keyword>
<feature type="domain" description="Serpin" evidence="3">
    <location>
        <begin position="62"/>
        <end position="431"/>
    </location>
</feature>
<dbReference type="PROSITE" id="PS00284">
    <property type="entry name" value="SERPIN"/>
    <property type="match status" value="1"/>
</dbReference>
<dbReference type="InterPro" id="IPR042185">
    <property type="entry name" value="Serpin_sf_2"/>
</dbReference>
<sequence length="433" mass="46592">MRFLGSLALLPLLILAPIGCGSSDKTESDPSLIKSELPREVSPAASPTDVKELAASNANFAFDFYHASVTKGGKENVFFSPHSLSTALAMTYAGANGTTAQEMAHALRFTASSERLHPAFNALDLALANRGQGQRGADGQPFRLRVVNSLWGHQNTTFLSPFLDTLAVNYGAGMRVVDFVGATEPARVAINRWTERQTEGRIKDLIQPGALPLDTRLVLVNAIYFNAEWRSPFSKQSTASQPFTLGDGTSTNADLMHRTTSFPYAEGDGYQAVELPYAGNETSMVVVLPKEGTWATFESSLNGDLYQKITSGLTVQAVNLALPKFRIEGASVSVKAPLRALGMSAAFTRAADFSGIVSPKEDQLYISDVVHKAFVNVDEKGTEAAAATGVIMESVSAPQNPKVFTANRPFFFFIRDIPTGALLFVGRVTDPKN</sequence>
<dbReference type="CDD" id="cd19590">
    <property type="entry name" value="serpin_thermopin-like"/>
    <property type="match status" value="1"/>
</dbReference>
<keyword evidence="2" id="KW-0732">Signal</keyword>